<name>A0A1X7BST3_9RHOB</name>
<evidence type="ECO:0000256" key="1">
    <source>
        <dbReference type="SAM" id="MobiDB-lite"/>
    </source>
</evidence>
<gene>
    <name evidence="2" type="ORF">ROA7745_02501</name>
</gene>
<dbReference type="AlphaFoldDB" id="A0A1X7BST3"/>
<dbReference type="RefSeq" id="WP_085800627.1">
    <property type="nucleotide sequence ID" value="NZ_FWXB01000009.1"/>
</dbReference>
<feature type="compositionally biased region" description="Polar residues" evidence="1">
    <location>
        <begin position="1"/>
        <end position="10"/>
    </location>
</feature>
<protein>
    <submittedName>
        <fullName evidence="2">Uncharacterized protein</fullName>
    </submittedName>
</protein>
<feature type="region of interest" description="Disordered" evidence="1">
    <location>
        <begin position="1"/>
        <end position="33"/>
    </location>
</feature>
<dbReference type="Proteomes" id="UP000193224">
    <property type="component" value="Unassembled WGS sequence"/>
</dbReference>
<organism evidence="2 3">
    <name type="scientific">Roseovarius aestuarii</name>
    <dbReference type="NCBI Taxonomy" id="475083"/>
    <lineage>
        <taxon>Bacteria</taxon>
        <taxon>Pseudomonadati</taxon>
        <taxon>Pseudomonadota</taxon>
        <taxon>Alphaproteobacteria</taxon>
        <taxon>Rhodobacterales</taxon>
        <taxon>Roseobacteraceae</taxon>
        <taxon>Roseovarius</taxon>
    </lineage>
</organism>
<feature type="compositionally biased region" description="Basic and acidic residues" evidence="1">
    <location>
        <begin position="78"/>
        <end position="87"/>
    </location>
</feature>
<reference evidence="2 3" key="1">
    <citation type="submission" date="2017-03" db="EMBL/GenBank/DDBJ databases">
        <authorList>
            <person name="Afonso C.L."/>
            <person name="Miller P.J."/>
            <person name="Scott M.A."/>
            <person name="Spackman E."/>
            <person name="Goraichik I."/>
            <person name="Dimitrov K.M."/>
            <person name="Suarez D.L."/>
            <person name="Swayne D.E."/>
        </authorList>
    </citation>
    <scope>NUCLEOTIDE SEQUENCE [LARGE SCALE GENOMIC DNA]</scope>
    <source>
        <strain evidence="2 3">CECT 7745</strain>
    </source>
</reference>
<accession>A0A1X7BST3</accession>
<keyword evidence="3" id="KW-1185">Reference proteome</keyword>
<feature type="region of interest" description="Disordered" evidence="1">
    <location>
        <begin position="54"/>
        <end position="87"/>
    </location>
</feature>
<evidence type="ECO:0000313" key="3">
    <source>
        <dbReference type="Proteomes" id="UP000193224"/>
    </source>
</evidence>
<sequence length="87" mass="9408">MVNVAGTGQSSDDDPHGTPPARQSDAGQGVDDDWLQCGGGVDIFIFTEVKKAAKQEGPYFQSRRRPRKTMVSNPDCINKGDDTRDAP</sequence>
<proteinExistence type="predicted"/>
<evidence type="ECO:0000313" key="2">
    <source>
        <dbReference type="EMBL" id="SMC12672.1"/>
    </source>
</evidence>
<dbReference type="EMBL" id="FWXB01000009">
    <property type="protein sequence ID" value="SMC12672.1"/>
    <property type="molecule type" value="Genomic_DNA"/>
</dbReference>